<feature type="region of interest" description="Disordered" evidence="1">
    <location>
        <begin position="331"/>
        <end position="371"/>
    </location>
</feature>
<dbReference type="InterPro" id="IPR050869">
    <property type="entry name" value="H3K4_H4K5_MeTrfase"/>
</dbReference>
<feature type="domain" description="SET" evidence="2">
    <location>
        <begin position="159"/>
        <end position="275"/>
    </location>
</feature>
<dbReference type="SUPFAM" id="SSF82199">
    <property type="entry name" value="SET domain"/>
    <property type="match status" value="1"/>
</dbReference>
<dbReference type="PROSITE" id="PS50280">
    <property type="entry name" value="SET"/>
    <property type="match status" value="1"/>
</dbReference>
<dbReference type="AlphaFoldDB" id="A0AAD2FS65"/>
<evidence type="ECO:0000256" key="1">
    <source>
        <dbReference type="SAM" id="MobiDB-lite"/>
    </source>
</evidence>
<feature type="compositionally biased region" description="Basic and acidic residues" evidence="1">
    <location>
        <begin position="354"/>
        <end position="367"/>
    </location>
</feature>
<evidence type="ECO:0000313" key="4">
    <source>
        <dbReference type="Proteomes" id="UP001295423"/>
    </source>
</evidence>
<dbReference type="InterPro" id="IPR046341">
    <property type="entry name" value="SET_dom_sf"/>
</dbReference>
<dbReference type="EMBL" id="CAKOGP040001781">
    <property type="protein sequence ID" value="CAJ1951340.1"/>
    <property type="molecule type" value="Genomic_DNA"/>
</dbReference>
<feature type="compositionally biased region" description="Polar residues" evidence="1">
    <location>
        <begin position="339"/>
        <end position="353"/>
    </location>
</feature>
<dbReference type="Proteomes" id="UP001295423">
    <property type="component" value="Unassembled WGS sequence"/>
</dbReference>
<dbReference type="Pfam" id="PF00856">
    <property type="entry name" value="SET"/>
    <property type="match status" value="1"/>
</dbReference>
<feature type="compositionally biased region" description="Basic and acidic residues" evidence="1">
    <location>
        <begin position="515"/>
        <end position="526"/>
    </location>
</feature>
<protein>
    <recommendedName>
        <fullName evidence="2">SET domain-containing protein</fullName>
    </recommendedName>
</protein>
<dbReference type="InterPro" id="IPR001214">
    <property type="entry name" value="SET_dom"/>
</dbReference>
<sequence length="526" mass="58970">MEPNHQRGSDNKVKEKHEYVKGILSEKSNGFIQCFESENEGLYVTATNCRNLRSSSAEPTRVMTCQAAAIALDPPFRQTHCSFCASSGTTLYALEGCSMVSACTSCGPLLMKDGYHRSNEFAILEKMEATFGPSIDSIFVLTVRLLCCQSSKDWWKLFCRLYEHPTDDSMEDNIDLICSHLPAPANDKGLFRETLGRVLGCSHNITDFSRPLGNQSLGRAIFLEHSFYNHSCVPNAYLSCNIRHLPDGSAISTLTADVHLLETVQEGDEITISYIPMSGLSTRERRKTLQEGYGFDCNCRACTSLEPAISITESMDVQSLREIQYNCNERLLTRKNKEQQPSQSHTTRMQRSNQEGDDRASSEKDGQADDEVDQVIALVQMTQRGIRNQGIPETHEVSVESHRLLALAYSILEDWVPAKEHHENFLKLANKVNDLFDPVALGLQLLEYANALKQVGDREITRSARKRQEGLSMLQRALGKNHDWLAMLSSEESSPPRDTTPKRKSDDTTSESDELPDKRSKVKGDS</sequence>
<evidence type="ECO:0000259" key="2">
    <source>
        <dbReference type="PROSITE" id="PS50280"/>
    </source>
</evidence>
<organism evidence="3 4">
    <name type="scientific">Cylindrotheca closterium</name>
    <dbReference type="NCBI Taxonomy" id="2856"/>
    <lineage>
        <taxon>Eukaryota</taxon>
        <taxon>Sar</taxon>
        <taxon>Stramenopiles</taxon>
        <taxon>Ochrophyta</taxon>
        <taxon>Bacillariophyta</taxon>
        <taxon>Bacillariophyceae</taxon>
        <taxon>Bacillariophycidae</taxon>
        <taxon>Bacillariales</taxon>
        <taxon>Bacillariaceae</taxon>
        <taxon>Cylindrotheca</taxon>
    </lineage>
</organism>
<gene>
    <name evidence="3" type="ORF">CYCCA115_LOCUS13025</name>
</gene>
<dbReference type="CDD" id="cd20071">
    <property type="entry name" value="SET_SMYD"/>
    <property type="match status" value="1"/>
</dbReference>
<dbReference type="Gene3D" id="1.25.40.10">
    <property type="entry name" value="Tetratricopeptide repeat domain"/>
    <property type="match status" value="1"/>
</dbReference>
<dbReference type="InterPro" id="IPR011990">
    <property type="entry name" value="TPR-like_helical_dom_sf"/>
</dbReference>
<reference evidence="3" key="1">
    <citation type="submission" date="2023-08" db="EMBL/GenBank/DDBJ databases">
        <authorList>
            <person name="Audoor S."/>
            <person name="Bilcke G."/>
        </authorList>
    </citation>
    <scope>NUCLEOTIDE SEQUENCE</scope>
</reference>
<dbReference type="PANTHER" id="PTHR12197">
    <property type="entry name" value="HISTONE-LYSINE N-METHYLTRANSFERASE SMYD"/>
    <property type="match status" value="1"/>
</dbReference>
<comment type="caution">
    <text evidence="3">The sequence shown here is derived from an EMBL/GenBank/DDBJ whole genome shotgun (WGS) entry which is preliminary data.</text>
</comment>
<feature type="region of interest" description="Disordered" evidence="1">
    <location>
        <begin position="485"/>
        <end position="526"/>
    </location>
</feature>
<accession>A0AAD2FS65</accession>
<keyword evidence="4" id="KW-1185">Reference proteome</keyword>
<proteinExistence type="predicted"/>
<dbReference type="Gene3D" id="2.170.270.10">
    <property type="entry name" value="SET domain"/>
    <property type="match status" value="1"/>
</dbReference>
<dbReference type="PANTHER" id="PTHR12197:SF251">
    <property type="entry name" value="EG:BACR7C10.4 PROTEIN"/>
    <property type="match status" value="1"/>
</dbReference>
<dbReference type="GO" id="GO:0005634">
    <property type="term" value="C:nucleus"/>
    <property type="evidence" value="ECO:0007669"/>
    <property type="project" value="TreeGrafter"/>
</dbReference>
<evidence type="ECO:0000313" key="3">
    <source>
        <dbReference type="EMBL" id="CAJ1951340.1"/>
    </source>
</evidence>
<name>A0AAD2FS65_9STRA</name>